<sequence>MAPIFDENTKASELVSYYAPYIAGKVILITGVSHGGLGESFVQHVATSKPATFILAGRDSSKFQGLMDDLKASHPDIKVKPLSLDLASFTNVRQAAETVLSWSDDDVPHIDVLVNNAGTITGPYGLTEDGIEKQFQTNHLGHFLFTNLIMRKLLSAKAPRVLSVSSIGHRHHSIRWTDYNFNQGKTYEMWSAYGQSKTANCLMAVSLAENLGPRGLTAFSLHPGAIMTTNLSSNVDDFAAMVKGMRAADIAMGTKYMWGLDGVKMKDMDEGVATHVFAAFDPTIGEHNGAYLNDCQIADPYKEEVYPWATSKVSADMLWKLSEKLVKEEFSY</sequence>
<evidence type="ECO:0000313" key="1">
    <source>
        <dbReference type="EMBL" id="UPK96979.1"/>
    </source>
</evidence>
<protein>
    <submittedName>
        <fullName evidence="1">Uncharacterized protein</fullName>
    </submittedName>
</protein>
<dbReference type="EMBL" id="CP090035">
    <property type="protein sequence ID" value="UPK96979.1"/>
    <property type="molecule type" value="Genomic_DNA"/>
</dbReference>
<reference evidence="1" key="1">
    <citation type="submission" date="2021-11" db="EMBL/GenBank/DDBJ databases">
        <title>Fusarium solani-melongenae Genome sequencing and assembly.</title>
        <authorList>
            <person name="Xie S."/>
            <person name="Huang L."/>
            <person name="Zhang X."/>
        </authorList>
    </citation>
    <scope>NUCLEOTIDE SEQUENCE</scope>
    <source>
        <strain evidence="1">CRI 24-3</strain>
    </source>
</reference>
<proteinExistence type="predicted"/>
<organism evidence="1 2">
    <name type="scientific">Fusarium solani subsp. cucurbitae</name>
    <name type="common">Neocosmosporum cucurbitae</name>
    <dbReference type="NCBI Taxonomy" id="2747967"/>
    <lineage>
        <taxon>Eukaryota</taxon>
        <taxon>Fungi</taxon>
        <taxon>Dikarya</taxon>
        <taxon>Ascomycota</taxon>
        <taxon>Pezizomycotina</taxon>
        <taxon>Sordariomycetes</taxon>
        <taxon>Hypocreomycetidae</taxon>
        <taxon>Hypocreales</taxon>
        <taxon>Nectriaceae</taxon>
        <taxon>Fusarium</taxon>
        <taxon>Fusarium solani species complex</taxon>
    </lineage>
</organism>
<name>A0ACD3Z6V8_FUSSC</name>
<evidence type="ECO:0000313" key="2">
    <source>
        <dbReference type="Proteomes" id="UP000830768"/>
    </source>
</evidence>
<keyword evidence="2" id="KW-1185">Reference proteome</keyword>
<gene>
    <name evidence="1" type="ORF">LCI18_007914</name>
</gene>
<dbReference type="Proteomes" id="UP000830768">
    <property type="component" value="Chromosome 6"/>
</dbReference>
<accession>A0ACD3Z6V8</accession>